<comment type="similarity">
    <text evidence="1 3">Belongs to the type-B carboxylesterase/lipase family.</text>
</comment>
<evidence type="ECO:0000259" key="4">
    <source>
        <dbReference type="Pfam" id="PF00135"/>
    </source>
</evidence>
<dbReference type="GeneID" id="91005687"/>
<dbReference type="Gene3D" id="3.40.50.1820">
    <property type="entry name" value="alpha/beta hydrolase"/>
    <property type="match status" value="1"/>
</dbReference>
<feature type="signal peptide" evidence="3">
    <location>
        <begin position="1"/>
        <end position="19"/>
    </location>
</feature>
<dbReference type="PANTHER" id="PTHR11559">
    <property type="entry name" value="CARBOXYLESTERASE"/>
    <property type="match status" value="1"/>
</dbReference>
<name>A0A2T5U819_9SPHN</name>
<evidence type="ECO:0000313" key="6">
    <source>
        <dbReference type="Proteomes" id="UP000244013"/>
    </source>
</evidence>
<protein>
    <recommendedName>
        <fullName evidence="3">Carboxylic ester hydrolase</fullName>
        <ecNumber evidence="3">3.1.1.-</ecNumber>
    </recommendedName>
</protein>
<dbReference type="InterPro" id="IPR019826">
    <property type="entry name" value="Carboxylesterase_B_AS"/>
</dbReference>
<dbReference type="InterPro" id="IPR050309">
    <property type="entry name" value="Type-B_Carboxylest/Lipase"/>
</dbReference>
<dbReference type="PROSITE" id="PS00122">
    <property type="entry name" value="CARBOXYLESTERASE_B_1"/>
    <property type="match status" value="1"/>
</dbReference>
<sequence>MRLATWGMAVGLLAAPAMAQRVQVASGTLEGTHVSTAATPIDAYLGIPYAAAPIGPLRWQPPRPAAQWTGVRKADRFGSRCMQQPLFADMKFRSPGISEDCLTLNVWTPAGTKPGARLPVLFYIHGGGAIAGDGSELRYDGAAMAQKGIVVVTINYRLGAFGFLATTALAAESPTHSAGNYGLLDQAAALAWVRRNAAAFGGDPARITIGGESAGSMSVSVLMTSPLTRTQFVGAIGESGGVLPPTFRPKPLAVATKDGDAFAVAAGAASIEALRAMPAEALLAAQGTQRFRADFIVDGQFLTEPPIDTYTAGRAARVPLLVGANSQEGSWTSILAGQPPTVANYRAGVAKLFTDPDALLALYPAKSDADVPVAATALASDAFLGASTWQWFDLHRRARQPTYYYHFAHPRPAALPPLTNPDVPPIGAVHSAEIEYALGNLGTNPAYAWTADDRRISTVFQGYFAAFIKTGNPNAAGLPNWSPAPPAGGVIPRQIVDVQTRSEPFVEQARYVAATPLLERRVP</sequence>
<evidence type="ECO:0000313" key="5">
    <source>
        <dbReference type="EMBL" id="PTW47624.1"/>
    </source>
</evidence>
<accession>A0A2T5U819</accession>
<dbReference type="EC" id="3.1.1.-" evidence="3"/>
<dbReference type="InterPro" id="IPR029058">
    <property type="entry name" value="AB_hydrolase_fold"/>
</dbReference>
<dbReference type="InterPro" id="IPR019819">
    <property type="entry name" value="Carboxylesterase_B_CS"/>
</dbReference>
<evidence type="ECO:0000256" key="1">
    <source>
        <dbReference type="ARBA" id="ARBA00005964"/>
    </source>
</evidence>
<dbReference type="Proteomes" id="UP000244013">
    <property type="component" value="Unassembled WGS sequence"/>
</dbReference>
<dbReference type="EMBL" id="QAYE01000003">
    <property type="protein sequence ID" value="PTW47624.1"/>
    <property type="molecule type" value="Genomic_DNA"/>
</dbReference>
<feature type="chain" id="PRO_5015376203" description="Carboxylic ester hydrolase" evidence="3">
    <location>
        <begin position="20"/>
        <end position="523"/>
    </location>
</feature>
<gene>
    <name evidence="5" type="ORF">C8J25_103344</name>
</gene>
<dbReference type="SUPFAM" id="SSF53474">
    <property type="entry name" value="alpha/beta-Hydrolases"/>
    <property type="match status" value="1"/>
</dbReference>
<organism evidence="5 6">
    <name type="scientific">Sphingomonas faeni</name>
    <dbReference type="NCBI Taxonomy" id="185950"/>
    <lineage>
        <taxon>Bacteria</taxon>
        <taxon>Pseudomonadati</taxon>
        <taxon>Pseudomonadota</taxon>
        <taxon>Alphaproteobacteria</taxon>
        <taxon>Sphingomonadales</taxon>
        <taxon>Sphingomonadaceae</taxon>
        <taxon>Sphingomonas</taxon>
    </lineage>
</organism>
<keyword evidence="2 3" id="KW-0378">Hydrolase</keyword>
<reference evidence="5 6" key="1">
    <citation type="submission" date="2018-04" db="EMBL/GenBank/DDBJ databases">
        <title>Genomic Encyclopedia of Type Strains, Phase III (KMG-III): the genomes of soil and plant-associated and newly described type strains.</title>
        <authorList>
            <person name="Whitman W."/>
        </authorList>
    </citation>
    <scope>NUCLEOTIDE SEQUENCE [LARGE SCALE GENOMIC DNA]</scope>
    <source>
        <strain evidence="5 6">MA-olki</strain>
    </source>
</reference>
<dbReference type="PROSITE" id="PS00941">
    <property type="entry name" value="CARBOXYLESTERASE_B_2"/>
    <property type="match status" value="1"/>
</dbReference>
<dbReference type="AlphaFoldDB" id="A0A2T5U819"/>
<comment type="caution">
    <text evidence="5">The sequence shown here is derived from an EMBL/GenBank/DDBJ whole genome shotgun (WGS) entry which is preliminary data.</text>
</comment>
<proteinExistence type="inferred from homology"/>
<dbReference type="GO" id="GO:0016787">
    <property type="term" value="F:hydrolase activity"/>
    <property type="evidence" value="ECO:0007669"/>
    <property type="project" value="UniProtKB-KW"/>
</dbReference>
<dbReference type="Pfam" id="PF00135">
    <property type="entry name" value="COesterase"/>
    <property type="match status" value="1"/>
</dbReference>
<dbReference type="RefSeq" id="WP_107953965.1">
    <property type="nucleotide sequence ID" value="NZ_QAYE01000003.1"/>
</dbReference>
<feature type="domain" description="Carboxylesterase type B" evidence="4">
    <location>
        <begin position="20"/>
        <end position="484"/>
    </location>
</feature>
<evidence type="ECO:0000256" key="3">
    <source>
        <dbReference type="RuleBase" id="RU361235"/>
    </source>
</evidence>
<dbReference type="InterPro" id="IPR002018">
    <property type="entry name" value="CarbesteraseB"/>
</dbReference>
<evidence type="ECO:0000256" key="2">
    <source>
        <dbReference type="ARBA" id="ARBA00022801"/>
    </source>
</evidence>
<dbReference type="OrthoDB" id="9775851at2"/>
<keyword evidence="3" id="KW-0732">Signal</keyword>